<evidence type="ECO:0000313" key="1">
    <source>
        <dbReference type="EnsemblPlants" id="PGSC0003DMT400089846"/>
    </source>
</evidence>
<sequence>MEHRALHGPWIPAWTVLVLVVERQNPLVPNIRPRSPPRAVVLMTGHRRFRGKAPQDHIEVKRLRHEHYGLKGAEKLKKSKVADRQDHSTNRRMVLQLAKCFRRPALGKIQLSDERRNSAKR</sequence>
<reference evidence="1" key="2">
    <citation type="submission" date="2015-06" db="UniProtKB">
        <authorList>
            <consortium name="EnsemblPlants"/>
        </authorList>
    </citation>
    <scope>IDENTIFICATION</scope>
    <source>
        <strain evidence="1">DM1-3 516 R44</strain>
    </source>
</reference>
<reference evidence="2" key="1">
    <citation type="journal article" date="2011" name="Nature">
        <title>Genome sequence and analysis of the tuber crop potato.</title>
        <authorList>
            <consortium name="The Potato Genome Sequencing Consortium"/>
        </authorList>
    </citation>
    <scope>NUCLEOTIDE SEQUENCE [LARGE SCALE GENOMIC DNA]</scope>
    <source>
        <strain evidence="2">cv. DM1-3 516 R44</strain>
    </source>
</reference>
<name>M1DJ20_SOLTU</name>
<dbReference type="Proteomes" id="UP000011115">
    <property type="component" value="Unassembled WGS sequence"/>
</dbReference>
<accession>M1DJ20</accession>
<dbReference type="InParanoid" id="M1DJ20"/>
<proteinExistence type="predicted"/>
<keyword evidence="2" id="KW-1185">Reference proteome</keyword>
<dbReference type="HOGENOM" id="CLU_2042173_0_0_1"/>
<evidence type="ECO:0000313" key="2">
    <source>
        <dbReference type="Proteomes" id="UP000011115"/>
    </source>
</evidence>
<dbReference type="EnsemblPlants" id="PGSC0003DMT400089846">
    <property type="protein sequence ID" value="PGSC0003DMT400089846"/>
    <property type="gene ID" value="PGSC0003DMG400039417"/>
</dbReference>
<dbReference type="AlphaFoldDB" id="M1DJ20"/>
<dbReference type="PaxDb" id="4113-PGSC0003DMT400089846"/>
<organism evidence="1 2">
    <name type="scientific">Solanum tuberosum</name>
    <name type="common">Potato</name>
    <dbReference type="NCBI Taxonomy" id="4113"/>
    <lineage>
        <taxon>Eukaryota</taxon>
        <taxon>Viridiplantae</taxon>
        <taxon>Streptophyta</taxon>
        <taxon>Embryophyta</taxon>
        <taxon>Tracheophyta</taxon>
        <taxon>Spermatophyta</taxon>
        <taxon>Magnoliopsida</taxon>
        <taxon>eudicotyledons</taxon>
        <taxon>Gunneridae</taxon>
        <taxon>Pentapetalae</taxon>
        <taxon>asterids</taxon>
        <taxon>lamiids</taxon>
        <taxon>Solanales</taxon>
        <taxon>Solanaceae</taxon>
        <taxon>Solanoideae</taxon>
        <taxon>Solaneae</taxon>
        <taxon>Solanum</taxon>
    </lineage>
</organism>
<dbReference type="Gramene" id="PGSC0003DMT400089846">
    <property type="protein sequence ID" value="PGSC0003DMT400089846"/>
    <property type="gene ID" value="PGSC0003DMG400039417"/>
</dbReference>
<protein>
    <submittedName>
        <fullName evidence="1">Uncharacterized protein</fullName>
    </submittedName>
</protein>